<proteinExistence type="predicted"/>
<comment type="caution">
    <text evidence="2">The sequence shown here is derived from an EMBL/GenBank/DDBJ whole genome shotgun (WGS) entry which is preliminary data.</text>
</comment>
<accession>A0ABW3VCC7</accession>
<reference evidence="3" key="1">
    <citation type="journal article" date="2019" name="Int. J. Syst. Evol. Microbiol.">
        <title>The Global Catalogue of Microorganisms (GCM) 10K type strain sequencing project: providing services to taxonomists for standard genome sequencing and annotation.</title>
        <authorList>
            <consortium name="The Broad Institute Genomics Platform"/>
            <consortium name="The Broad Institute Genome Sequencing Center for Infectious Disease"/>
            <person name="Wu L."/>
            <person name="Ma J."/>
        </authorList>
    </citation>
    <scope>NUCLEOTIDE SEQUENCE [LARGE SCALE GENOMIC DNA]</scope>
    <source>
        <strain evidence="3">CCUG 49018</strain>
    </source>
</reference>
<sequence>MRPARARSAALVVVWLGAAVGALVVGLTAVGAIGSGITGEGLRPLTPAEVDARLAALPSTAPGSPGPAPSSSAPPAAPPGRAVVVPGAPGGTVVARCDATTPRVVSASPAQGFEVEDPGHDDGHHGDDAGRVRFESDDLRVEVRLSCVAGTPVGDVRVERHG</sequence>
<dbReference type="RefSeq" id="WP_013677691.1">
    <property type="nucleotide sequence ID" value="NZ_BAABKS010000012.1"/>
</dbReference>
<keyword evidence="3" id="KW-1185">Reference proteome</keyword>
<feature type="region of interest" description="Disordered" evidence="1">
    <location>
        <begin position="57"/>
        <end position="90"/>
    </location>
</feature>
<feature type="region of interest" description="Disordered" evidence="1">
    <location>
        <begin position="106"/>
        <end position="131"/>
    </location>
</feature>
<evidence type="ECO:0000313" key="3">
    <source>
        <dbReference type="Proteomes" id="UP001597182"/>
    </source>
</evidence>
<protein>
    <recommendedName>
        <fullName evidence="4">Septum formation initiator</fullName>
    </recommendedName>
</protein>
<name>A0ABW3VCC7_9PSEU</name>
<dbReference type="EMBL" id="JBHTMB010000024">
    <property type="protein sequence ID" value="MFD1232466.1"/>
    <property type="molecule type" value="Genomic_DNA"/>
</dbReference>
<organism evidence="2 3">
    <name type="scientific">Pseudonocardia benzenivorans</name>
    <dbReference type="NCBI Taxonomy" id="228005"/>
    <lineage>
        <taxon>Bacteria</taxon>
        <taxon>Bacillati</taxon>
        <taxon>Actinomycetota</taxon>
        <taxon>Actinomycetes</taxon>
        <taxon>Pseudonocardiales</taxon>
        <taxon>Pseudonocardiaceae</taxon>
        <taxon>Pseudonocardia</taxon>
    </lineage>
</organism>
<evidence type="ECO:0000256" key="1">
    <source>
        <dbReference type="SAM" id="MobiDB-lite"/>
    </source>
</evidence>
<feature type="compositionally biased region" description="Basic and acidic residues" evidence="1">
    <location>
        <begin position="117"/>
        <end position="131"/>
    </location>
</feature>
<dbReference type="Proteomes" id="UP001597182">
    <property type="component" value="Unassembled WGS sequence"/>
</dbReference>
<evidence type="ECO:0000313" key="2">
    <source>
        <dbReference type="EMBL" id="MFD1232466.1"/>
    </source>
</evidence>
<gene>
    <name evidence="2" type="ORF">ACFQ34_04150</name>
</gene>
<evidence type="ECO:0008006" key="4">
    <source>
        <dbReference type="Google" id="ProtNLM"/>
    </source>
</evidence>